<name>A0ABD1E0M1_HYPHA</name>
<dbReference type="Proteomes" id="UP001566132">
    <property type="component" value="Unassembled WGS sequence"/>
</dbReference>
<protein>
    <recommendedName>
        <fullName evidence="4">BESS domain-containing protein</fullName>
    </recommendedName>
</protein>
<sequence length="142" mass="16133">MSHLEIIASQQDTEIQKDEDYFFVMSLCLLPHLRLISEERKLHTRIKIQQLIIEEKQLDNQMSTKSASVSLPSPSPSTSWIQTPALHDSPLSSTGSIQNEHECILSEKLHTNDPSLSPTGSIQNKQKHIILKKLRPVRSNNE</sequence>
<evidence type="ECO:0000256" key="1">
    <source>
        <dbReference type="SAM" id="MobiDB-lite"/>
    </source>
</evidence>
<evidence type="ECO:0000313" key="2">
    <source>
        <dbReference type="EMBL" id="KAL1488114.1"/>
    </source>
</evidence>
<organism evidence="2 3">
    <name type="scientific">Hypothenemus hampei</name>
    <name type="common">Coffee berry borer</name>
    <dbReference type="NCBI Taxonomy" id="57062"/>
    <lineage>
        <taxon>Eukaryota</taxon>
        <taxon>Metazoa</taxon>
        <taxon>Ecdysozoa</taxon>
        <taxon>Arthropoda</taxon>
        <taxon>Hexapoda</taxon>
        <taxon>Insecta</taxon>
        <taxon>Pterygota</taxon>
        <taxon>Neoptera</taxon>
        <taxon>Endopterygota</taxon>
        <taxon>Coleoptera</taxon>
        <taxon>Polyphaga</taxon>
        <taxon>Cucujiformia</taxon>
        <taxon>Curculionidae</taxon>
        <taxon>Scolytinae</taxon>
        <taxon>Hypothenemus</taxon>
    </lineage>
</organism>
<gene>
    <name evidence="2" type="ORF">ABEB36_015072</name>
</gene>
<feature type="compositionally biased region" description="Low complexity" evidence="1">
    <location>
        <begin position="63"/>
        <end position="79"/>
    </location>
</feature>
<dbReference type="AlphaFoldDB" id="A0ABD1E0M1"/>
<reference evidence="2 3" key="1">
    <citation type="submission" date="2024-05" db="EMBL/GenBank/DDBJ databases">
        <title>Genetic variation in Jamaican populations of the coffee berry borer (Hypothenemus hampei).</title>
        <authorList>
            <person name="Errbii M."/>
            <person name="Myrie A."/>
        </authorList>
    </citation>
    <scope>NUCLEOTIDE SEQUENCE [LARGE SCALE GENOMIC DNA]</scope>
    <source>
        <strain evidence="2">JA-Hopewell-2020-01-JO</strain>
        <tissue evidence="2">Whole body</tissue>
    </source>
</reference>
<dbReference type="EMBL" id="JBDJPC010000015">
    <property type="protein sequence ID" value="KAL1488114.1"/>
    <property type="molecule type" value="Genomic_DNA"/>
</dbReference>
<evidence type="ECO:0008006" key="4">
    <source>
        <dbReference type="Google" id="ProtNLM"/>
    </source>
</evidence>
<comment type="caution">
    <text evidence="2">The sequence shown here is derived from an EMBL/GenBank/DDBJ whole genome shotgun (WGS) entry which is preliminary data.</text>
</comment>
<feature type="region of interest" description="Disordered" evidence="1">
    <location>
        <begin position="62"/>
        <end position="97"/>
    </location>
</feature>
<evidence type="ECO:0000313" key="3">
    <source>
        <dbReference type="Proteomes" id="UP001566132"/>
    </source>
</evidence>
<keyword evidence="3" id="KW-1185">Reference proteome</keyword>
<proteinExistence type="predicted"/>
<accession>A0ABD1E0M1</accession>